<feature type="transmembrane region" description="Helical" evidence="2">
    <location>
        <begin position="271"/>
        <end position="290"/>
    </location>
</feature>
<evidence type="ECO:0008006" key="4">
    <source>
        <dbReference type="Google" id="ProtNLM"/>
    </source>
</evidence>
<keyword evidence="1" id="KW-0813">Transport</keyword>
<dbReference type="CDD" id="cd13133">
    <property type="entry name" value="MATE_like_7"/>
    <property type="match status" value="1"/>
</dbReference>
<feature type="transmembrane region" description="Helical" evidence="2">
    <location>
        <begin position="162"/>
        <end position="185"/>
    </location>
</feature>
<keyword evidence="2" id="KW-0812">Transmembrane</keyword>
<sequence length="316" mass="34971">MDSSKSLTKFKQGSVKELWTIALPLMISALASLLMIVVDRCFLARLSLDALNASVNAGTLAWAFLGGFGVLTIMSEIFVAQYNGADLHDQIGVPVWQMIWFSIFSILIFIPFALFIGPLIFNGSLYASLQIQYFGYLMLLGPFYPLMTALSGFFIGRGQTRLLIYVAIIANFLNLVLDGVLIFGIKNFIPAYGIKGAAIATGIGTIFQALVLAIIFFKKKNREKYGTTKWRFNFSIFKKCFKVGLPPAIFFALEIIGWTLFFLMMTSLSEVHITISSICQSIVILLSFFFDGLNRAVAALAGNFIGSKKINLINSF</sequence>
<feature type="transmembrane region" description="Helical" evidence="2">
    <location>
        <begin position="243"/>
        <end position="265"/>
    </location>
</feature>
<dbReference type="GO" id="GO:0042910">
    <property type="term" value="F:xenobiotic transmembrane transporter activity"/>
    <property type="evidence" value="ECO:0007669"/>
    <property type="project" value="InterPro"/>
</dbReference>
<proteinExistence type="predicted"/>
<reference evidence="3" key="1">
    <citation type="journal article" date="2015" name="Nature">
        <title>Complex archaea that bridge the gap between prokaryotes and eukaryotes.</title>
        <authorList>
            <person name="Spang A."/>
            <person name="Saw J.H."/>
            <person name="Jorgensen S.L."/>
            <person name="Zaremba-Niedzwiedzka K."/>
            <person name="Martijn J."/>
            <person name="Lind A.E."/>
            <person name="van Eijk R."/>
            <person name="Schleper C."/>
            <person name="Guy L."/>
            <person name="Ettema T.J."/>
        </authorList>
    </citation>
    <scope>NUCLEOTIDE SEQUENCE</scope>
</reference>
<feature type="transmembrane region" description="Helical" evidence="2">
    <location>
        <begin position="21"/>
        <end position="38"/>
    </location>
</feature>
<accession>A0A0F8WQ96</accession>
<dbReference type="EMBL" id="LAZR01067995">
    <property type="protein sequence ID" value="KKK50495.1"/>
    <property type="molecule type" value="Genomic_DNA"/>
</dbReference>
<feature type="transmembrane region" description="Helical" evidence="2">
    <location>
        <begin position="197"/>
        <end position="217"/>
    </location>
</feature>
<feature type="transmembrane region" description="Helical" evidence="2">
    <location>
        <begin position="133"/>
        <end position="155"/>
    </location>
</feature>
<gene>
    <name evidence="3" type="ORF">LCGC14_3124450</name>
</gene>
<dbReference type="Pfam" id="PF01554">
    <property type="entry name" value="MatE"/>
    <property type="match status" value="1"/>
</dbReference>
<organism evidence="3">
    <name type="scientific">marine sediment metagenome</name>
    <dbReference type="NCBI Taxonomy" id="412755"/>
    <lineage>
        <taxon>unclassified sequences</taxon>
        <taxon>metagenomes</taxon>
        <taxon>ecological metagenomes</taxon>
    </lineage>
</organism>
<feature type="non-terminal residue" evidence="3">
    <location>
        <position position="316"/>
    </location>
</feature>
<dbReference type="PANTHER" id="PTHR43298">
    <property type="entry name" value="MULTIDRUG RESISTANCE PROTEIN NORM-RELATED"/>
    <property type="match status" value="1"/>
</dbReference>
<evidence type="ECO:0000256" key="1">
    <source>
        <dbReference type="ARBA" id="ARBA00022448"/>
    </source>
</evidence>
<dbReference type="AlphaFoldDB" id="A0A0F8WQ96"/>
<dbReference type="GO" id="GO:0015297">
    <property type="term" value="F:antiporter activity"/>
    <property type="evidence" value="ECO:0007669"/>
    <property type="project" value="InterPro"/>
</dbReference>
<name>A0A0F8WQ96_9ZZZZ</name>
<evidence type="ECO:0000313" key="3">
    <source>
        <dbReference type="EMBL" id="KKK50495.1"/>
    </source>
</evidence>
<feature type="transmembrane region" description="Helical" evidence="2">
    <location>
        <begin position="58"/>
        <end position="79"/>
    </location>
</feature>
<comment type="caution">
    <text evidence="3">The sequence shown here is derived from an EMBL/GenBank/DDBJ whole genome shotgun (WGS) entry which is preliminary data.</text>
</comment>
<dbReference type="InterPro" id="IPR002528">
    <property type="entry name" value="MATE_fam"/>
</dbReference>
<keyword evidence="2" id="KW-0472">Membrane</keyword>
<dbReference type="InterPro" id="IPR050222">
    <property type="entry name" value="MATE_MdtK"/>
</dbReference>
<protein>
    <recommendedName>
        <fullName evidence="4">Polysaccharide biosynthesis protein C-terminal domain-containing protein</fullName>
    </recommendedName>
</protein>
<evidence type="ECO:0000256" key="2">
    <source>
        <dbReference type="SAM" id="Phobius"/>
    </source>
</evidence>
<feature type="transmembrane region" description="Helical" evidence="2">
    <location>
        <begin position="99"/>
        <end position="121"/>
    </location>
</feature>
<dbReference type="GO" id="GO:0005886">
    <property type="term" value="C:plasma membrane"/>
    <property type="evidence" value="ECO:0007669"/>
    <property type="project" value="TreeGrafter"/>
</dbReference>
<keyword evidence="2" id="KW-1133">Transmembrane helix</keyword>
<dbReference type="PANTHER" id="PTHR43298:SF2">
    <property type="entry name" value="FMN_FAD EXPORTER YEEO-RELATED"/>
    <property type="match status" value="1"/>
</dbReference>